<dbReference type="AlphaFoldDB" id="A0A839UPG1"/>
<protein>
    <recommendedName>
        <fullName evidence="3">DUF1415 domain-containing protein</fullName>
    </recommendedName>
</protein>
<sequence>MTDAPAVVAATEAWLASVVIGLNLCPFARKPQRAGTIRYAVSSARDDEAVMADLLRECQLLDEQPAEQLETTLLIIPEHLQDFFDFNHFLNLADWLLERYSYTGVYQLATFHPHYQFADTAPDDAENLTNRAPYPILHLLREDSMAKVLDQYPDPEAIPENNIRRVSALSEAQRRQLFPYLFAT</sequence>
<accession>A0A839UPG1</accession>
<name>A0A839UPG1_9GAMM</name>
<evidence type="ECO:0000313" key="2">
    <source>
        <dbReference type="Proteomes" id="UP000559987"/>
    </source>
</evidence>
<evidence type="ECO:0000313" key="1">
    <source>
        <dbReference type="EMBL" id="MBB3169732.1"/>
    </source>
</evidence>
<keyword evidence="2" id="KW-1185">Reference proteome</keyword>
<reference evidence="1 2" key="1">
    <citation type="submission" date="2020-08" db="EMBL/GenBank/DDBJ databases">
        <title>Genomic Encyclopedia of Type Strains, Phase III (KMG-III): the genomes of soil and plant-associated and newly described type strains.</title>
        <authorList>
            <person name="Whitman W."/>
        </authorList>
    </citation>
    <scope>NUCLEOTIDE SEQUENCE [LARGE SCALE GENOMIC DNA]</scope>
    <source>
        <strain evidence="1 2">CECT 8571</strain>
    </source>
</reference>
<proteinExistence type="predicted"/>
<gene>
    <name evidence="1" type="ORF">FHS30_002945</name>
</gene>
<dbReference type="Proteomes" id="UP000559987">
    <property type="component" value="Unassembled WGS sequence"/>
</dbReference>
<dbReference type="InterPro" id="IPR009858">
    <property type="entry name" value="DUF1415"/>
</dbReference>
<dbReference type="Pfam" id="PF07209">
    <property type="entry name" value="DUF1415"/>
    <property type="match status" value="1"/>
</dbReference>
<organism evidence="1 2">
    <name type="scientific">Simiduia aestuariiviva</name>
    <dbReference type="NCBI Taxonomy" id="1510459"/>
    <lineage>
        <taxon>Bacteria</taxon>
        <taxon>Pseudomonadati</taxon>
        <taxon>Pseudomonadota</taxon>
        <taxon>Gammaproteobacteria</taxon>
        <taxon>Cellvibrionales</taxon>
        <taxon>Cellvibrionaceae</taxon>
        <taxon>Simiduia</taxon>
    </lineage>
</organism>
<evidence type="ECO:0008006" key="3">
    <source>
        <dbReference type="Google" id="ProtNLM"/>
    </source>
</evidence>
<dbReference type="RefSeq" id="WP_183911224.1">
    <property type="nucleotide sequence ID" value="NZ_JACHXZ010000004.1"/>
</dbReference>
<dbReference type="EMBL" id="JACHXZ010000004">
    <property type="protein sequence ID" value="MBB3169732.1"/>
    <property type="molecule type" value="Genomic_DNA"/>
</dbReference>
<comment type="caution">
    <text evidence="1">The sequence shown here is derived from an EMBL/GenBank/DDBJ whole genome shotgun (WGS) entry which is preliminary data.</text>
</comment>